<name>A0ABV4IGN5_9BURK</name>
<keyword evidence="3" id="KW-1185">Reference proteome</keyword>
<evidence type="ECO:0000313" key="3">
    <source>
        <dbReference type="Proteomes" id="UP001567350"/>
    </source>
</evidence>
<dbReference type="SUPFAM" id="SSF47823">
    <property type="entry name" value="lambda integrase-like, N-terminal domain"/>
    <property type="match status" value="1"/>
</dbReference>
<feature type="non-terminal residue" evidence="2">
    <location>
        <position position="99"/>
    </location>
</feature>
<reference evidence="2 3" key="1">
    <citation type="submission" date="2024-08" db="EMBL/GenBank/DDBJ databases">
        <authorList>
            <person name="Feng Z."/>
            <person name="Ronholm J."/>
        </authorList>
    </citation>
    <scope>NUCLEOTIDE SEQUENCE [LARGE SCALE GENOMIC DNA]</scope>
    <source>
        <strain evidence="2 3">4-AB0-8</strain>
    </source>
</reference>
<dbReference type="InterPro" id="IPR010998">
    <property type="entry name" value="Integrase_recombinase_N"/>
</dbReference>
<gene>
    <name evidence="2" type="ORF">ACBP88_16415</name>
</gene>
<keyword evidence="1" id="KW-0238">DNA-binding</keyword>
<dbReference type="EMBL" id="JBGJLR010000034">
    <property type="protein sequence ID" value="MEZ2741000.1"/>
    <property type="molecule type" value="Genomic_DNA"/>
</dbReference>
<protein>
    <submittedName>
        <fullName evidence="2">Integrase</fullName>
    </submittedName>
</protein>
<evidence type="ECO:0000313" key="2">
    <source>
        <dbReference type="EMBL" id="MEZ2741000.1"/>
    </source>
</evidence>
<sequence length="99" mass="11126">MSRNYGLGHRNMNKAGALALERARVAKEISYETEHRYAQSWSQFTSWAKEQGINRMEHITATLVTQYGRGLADQVRAESTAASTAQNRVSAVNRVMHMA</sequence>
<dbReference type="Proteomes" id="UP001567350">
    <property type="component" value="Unassembled WGS sequence"/>
</dbReference>
<evidence type="ECO:0000256" key="1">
    <source>
        <dbReference type="ARBA" id="ARBA00023125"/>
    </source>
</evidence>
<organism evidence="2 3">
    <name type="scientific">Comamonas jiangduensis</name>
    <dbReference type="NCBI Taxonomy" id="1194168"/>
    <lineage>
        <taxon>Bacteria</taxon>
        <taxon>Pseudomonadati</taxon>
        <taxon>Pseudomonadota</taxon>
        <taxon>Betaproteobacteria</taxon>
        <taxon>Burkholderiales</taxon>
        <taxon>Comamonadaceae</taxon>
        <taxon>Comamonas</taxon>
    </lineage>
</organism>
<proteinExistence type="predicted"/>
<comment type="caution">
    <text evidence="2">The sequence shown here is derived from an EMBL/GenBank/DDBJ whole genome shotgun (WGS) entry which is preliminary data.</text>
</comment>
<accession>A0ABV4IGN5</accession>
<dbReference type="Gene3D" id="1.10.150.130">
    <property type="match status" value="1"/>
</dbReference>